<proteinExistence type="predicted"/>
<dbReference type="AlphaFoldDB" id="A0A849ALZ6"/>
<dbReference type="Gene3D" id="1.10.1790.50">
    <property type="match status" value="1"/>
</dbReference>
<sequence length="52" mass="5636">MTATIAFCGINGYRFVLSNDEAYTLIIDVTTGALDDIPTLAARVERSTAPWT</sequence>
<dbReference type="RefSeq" id="WP_171154097.1">
    <property type="nucleotide sequence ID" value="NZ_JABENB010000001.1"/>
</dbReference>
<dbReference type="EMBL" id="JABENB010000001">
    <property type="protein sequence ID" value="NNG39390.1"/>
    <property type="molecule type" value="Genomic_DNA"/>
</dbReference>
<name>A0A849ALZ6_9MICO</name>
<gene>
    <name evidence="1" type="ORF">HJ588_08885</name>
</gene>
<evidence type="ECO:0000313" key="1">
    <source>
        <dbReference type="EMBL" id="NNG39390.1"/>
    </source>
</evidence>
<keyword evidence="2" id="KW-1185">Reference proteome</keyword>
<reference evidence="1 2" key="1">
    <citation type="submission" date="2020-05" db="EMBL/GenBank/DDBJ databases">
        <title>Flexivirga sp. ID2601S isolated from air conditioner.</title>
        <authorList>
            <person name="Kim D.H."/>
        </authorList>
    </citation>
    <scope>NUCLEOTIDE SEQUENCE [LARGE SCALE GENOMIC DNA]</scope>
    <source>
        <strain evidence="1 2">ID2601S</strain>
    </source>
</reference>
<dbReference type="Proteomes" id="UP000557772">
    <property type="component" value="Unassembled WGS sequence"/>
</dbReference>
<protein>
    <submittedName>
        <fullName evidence="1">Uncharacterized protein</fullName>
    </submittedName>
</protein>
<accession>A0A849ALZ6</accession>
<organism evidence="1 2">
    <name type="scientific">Flexivirga aerilata</name>
    <dbReference type="NCBI Taxonomy" id="1656889"/>
    <lineage>
        <taxon>Bacteria</taxon>
        <taxon>Bacillati</taxon>
        <taxon>Actinomycetota</taxon>
        <taxon>Actinomycetes</taxon>
        <taxon>Micrococcales</taxon>
        <taxon>Dermacoccaceae</taxon>
        <taxon>Flexivirga</taxon>
    </lineage>
</organism>
<comment type="caution">
    <text evidence="1">The sequence shown here is derived from an EMBL/GenBank/DDBJ whole genome shotgun (WGS) entry which is preliminary data.</text>
</comment>
<evidence type="ECO:0000313" key="2">
    <source>
        <dbReference type="Proteomes" id="UP000557772"/>
    </source>
</evidence>